<evidence type="ECO:0000313" key="3">
    <source>
        <dbReference type="Proteomes" id="UP000319514"/>
    </source>
</evidence>
<feature type="domain" description="Glycosyltransferase 2-like" evidence="1">
    <location>
        <begin position="525"/>
        <end position="655"/>
    </location>
</feature>
<dbReference type="Gene3D" id="3.90.550.60">
    <property type="match status" value="1"/>
</dbReference>
<dbReference type="Pfam" id="PF13641">
    <property type="entry name" value="Glyco_tranf_2_3"/>
    <property type="match status" value="1"/>
</dbReference>
<proteinExistence type="predicted"/>
<dbReference type="EMBL" id="VFOQ01000001">
    <property type="protein sequence ID" value="TQL59347.1"/>
    <property type="molecule type" value="Genomic_DNA"/>
</dbReference>
<dbReference type="PANTHER" id="PTHR43179:SF7">
    <property type="entry name" value="RHAMNOSYLTRANSFERASE WBBL"/>
    <property type="match status" value="1"/>
</dbReference>
<dbReference type="GO" id="GO:0016757">
    <property type="term" value="F:glycosyltransferase activity"/>
    <property type="evidence" value="ECO:0007669"/>
    <property type="project" value="UniProtKB-KW"/>
</dbReference>
<dbReference type="InterPro" id="IPR001173">
    <property type="entry name" value="Glyco_trans_2-like"/>
</dbReference>
<keyword evidence="2" id="KW-0808">Transferase</keyword>
<dbReference type="SUPFAM" id="SSF53448">
    <property type="entry name" value="Nucleotide-diphospho-sugar transferases"/>
    <property type="match status" value="2"/>
</dbReference>
<protein>
    <submittedName>
        <fullName evidence="2">GT2 family glycosyltransferase</fullName>
    </submittedName>
</protein>
<dbReference type="OrthoDB" id="3225550at2"/>
<organism evidence="2 3">
    <name type="scientific">Oryzihumus leptocrescens</name>
    <dbReference type="NCBI Taxonomy" id="297536"/>
    <lineage>
        <taxon>Bacteria</taxon>
        <taxon>Bacillati</taxon>
        <taxon>Actinomycetota</taxon>
        <taxon>Actinomycetes</taxon>
        <taxon>Micrococcales</taxon>
        <taxon>Intrasporangiaceae</taxon>
        <taxon>Oryzihumus</taxon>
    </lineage>
</organism>
<dbReference type="InterPro" id="IPR029044">
    <property type="entry name" value="Nucleotide-diphossugar_trans"/>
</dbReference>
<dbReference type="AlphaFoldDB" id="A0A542ZG81"/>
<dbReference type="PANTHER" id="PTHR43179">
    <property type="entry name" value="RHAMNOSYLTRANSFERASE WBBL"/>
    <property type="match status" value="1"/>
</dbReference>
<name>A0A542ZG81_9MICO</name>
<dbReference type="Proteomes" id="UP000319514">
    <property type="component" value="Unassembled WGS sequence"/>
</dbReference>
<sequence>MSVPIGGLVTDFVVPEATGLGLPRDVEVVRPGLVRLPAGHPVAFSGWFAALPSAYWAEHTRVRSVRLEFDASAPVHVELRTSSGVAASTEAQQGSLTLELPAAPAEGWAWPAFRAPQGADVSWRWLTDDVQVAPRSLGVAITTFDRNEACLAQLDVLASAAAPGGPLADVLGPVVVVDQGTRPLREAPGFDSVAERLGQRLRLATQSNLGGSGGFARGLHDALEDPEVSHVVLLDDDALAQPEGLARAAAFAAAATRPTIVGGHMFDSAAPTTLYRLGEVLDRRRFTWTSLPGTPMNTDLAGVPVGRHAWLQPPYAVDFQPWWMCVVPREAVEAVGLPMPFFLKWDDVEFGLRSGRAGYPSVVLPGAAVWHDSWVGKGAETGWQSYFLLRNRLVTALLGDGRATPLGSETLAVSLRHLARREPEAAAMRWAALRDVLQGPAWLHRDLASARERAGETGRREHVAPHPASTLAGTCTAVGRLLRRWGTLRRDYRAAAGGATTPARWEETFRAAARPSGGSRRPVWSIVVTSFHSLDMLERHWSGVAAALADGGSFSADEVEVIIVDNADEPEIETFAHDHGFRYLPMGQNVGLSAANNEGARISRGDYLLFANPDLGVQVADLTSLAKVIDETGGVVAPRVDFVDGRPQSAARGEPYLLAKLAHRGLAPRAALERYLWPVGPFESGRVVWCAGGCTALSRDTFERIGGWPEEYFLYMEDVELGVRAGSLGIPVSVTADVRWVHEWRGDSRQRFNRGQLLHLRSAVRFYLRHPRYLGWPR</sequence>
<dbReference type="RefSeq" id="WP_141787378.1">
    <property type="nucleotide sequence ID" value="NZ_BAAAKX010000013.1"/>
</dbReference>
<gene>
    <name evidence="2" type="ORF">FB474_0701</name>
</gene>
<dbReference type="Pfam" id="PF00535">
    <property type="entry name" value="Glycos_transf_2"/>
    <property type="match status" value="1"/>
</dbReference>
<reference evidence="2 3" key="1">
    <citation type="submission" date="2019-06" db="EMBL/GenBank/DDBJ databases">
        <title>Sequencing the genomes of 1000 actinobacteria strains.</title>
        <authorList>
            <person name="Klenk H.-P."/>
        </authorList>
    </citation>
    <scope>NUCLEOTIDE SEQUENCE [LARGE SCALE GENOMIC DNA]</scope>
    <source>
        <strain evidence="2 3">DSM 18082</strain>
    </source>
</reference>
<comment type="caution">
    <text evidence="2">The sequence shown here is derived from an EMBL/GenBank/DDBJ whole genome shotgun (WGS) entry which is preliminary data.</text>
</comment>
<evidence type="ECO:0000259" key="1">
    <source>
        <dbReference type="Pfam" id="PF00535"/>
    </source>
</evidence>
<accession>A0A542ZG81</accession>
<keyword evidence="3" id="KW-1185">Reference proteome</keyword>
<evidence type="ECO:0000313" key="2">
    <source>
        <dbReference type="EMBL" id="TQL59347.1"/>
    </source>
</evidence>
<dbReference type="Gene3D" id="3.90.550.10">
    <property type="entry name" value="Spore Coat Polysaccharide Biosynthesis Protein SpsA, Chain A"/>
    <property type="match status" value="1"/>
</dbReference>